<dbReference type="OrthoDB" id="417891at2759"/>
<dbReference type="PROSITE" id="PS00061">
    <property type="entry name" value="ADH_SHORT"/>
    <property type="match status" value="1"/>
</dbReference>
<evidence type="ECO:0008006" key="6">
    <source>
        <dbReference type="Google" id="ProtNLM"/>
    </source>
</evidence>
<name>A0A5N4A5P0_PHOPY</name>
<keyword evidence="5" id="KW-1185">Reference proteome</keyword>
<dbReference type="Pfam" id="PF00106">
    <property type="entry name" value="adh_short"/>
    <property type="match status" value="1"/>
</dbReference>
<evidence type="ECO:0000313" key="4">
    <source>
        <dbReference type="EMBL" id="KAB0792621.1"/>
    </source>
</evidence>
<dbReference type="PANTHER" id="PTHR44229">
    <property type="entry name" value="15-HYDROXYPROSTAGLANDIN DEHYDROGENASE [NAD(+)]"/>
    <property type="match status" value="1"/>
</dbReference>
<sequence length="263" mass="28514">MCGLDKKFALVTGGARGIGFACIKQLLINGIEGVTLVDIDVAAGRKSTDNLQDEFGVEKVIFIEADISKGNQVEEAFKKSVAHWKHLDIVINNAGIAEEQNWEPSILTNCMGTVHGTLRGLEYMSTKRNGRGGTIVNLSSISGVYPVPPLPVYAATKSFIAMMGRCLGNSIYEDHNDVKVLTVCPGATVTDMDPTEVVTNSFCPNSHEIYKEFVEKAVLQSADDCAKIIVKVMLEGKGGTVWVISGNKSRQIDFSSIYQQCAF</sequence>
<keyword evidence="2" id="KW-0560">Oxidoreductase</keyword>
<dbReference type="PRINTS" id="PR00081">
    <property type="entry name" value="GDHRDH"/>
</dbReference>
<comment type="caution">
    <text evidence="4">The sequence shown here is derived from an EMBL/GenBank/DDBJ whole genome shotgun (WGS) entry which is preliminary data.</text>
</comment>
<dbReference type="GO" id="GO:0016616">
    <property type="term" value="F:oxidoreductase activity, acting on the CH-OH group of donors, NAD or NADP as acceptor"/>
    <property type="evidence" value="ECO:0007669"/>
    <property type="project" value="TreeGrafter"/>
</dbReference>
<dbReference type="PRINTS" id="PR00080">
    <property type="entry name" value="SDRFAMILY"/>
</dbReference>
<dbReference type="FunCoup" id="A0A5N4A5P0">
    <property type="interactions" value="119"/>
</dbReference>
<dbReference type="InterPro" id="IPR036291">
    <property type="entry name" value="NAD(P)-bd_dom_sf"/>
</dbReference>
<protein>
    <recommendedName>
        <fullName evidence="6">15-hydroxyprostaglandin dehydrogenase [NAD(+)]-like</fullName>
    </recommendedName>
</protein>
<proteinExistence type="inferred from homology"/>
<dbReference type="AlphaFoldDB" id="A0A5N4A5P0"/>
<dbReference type="InParanoid" id="A0A5N4A5P0"/>
<evidence type="ECO:0000256" key="2">
    <source>
        <dbReference type="ARBA" id="ARBA00023002"/>
    </source>
</evidence>
<dbReference type="InterPro" id="IPR002347">
    <property type="entry name" value="SDR_fam"/>
</dbReference>
<dbReference type="InterPro" id="IPR020904">
    <property type="entry name" value="Sc_DH/Rdtase_CS"/>
</dbReference>
<dbReference type="PANTHER" id="PTHR44229:SF8">
    <property type="entry name" value="ALCOHOL DEHYDROGENASE-RELATED"/>
    <property type="match status" value="1"/>
</dbReference>
<organism evidence="4 5">
    <name type="scientific">Photinus pyralis</name>
    <name type="common">Common eastern firefly</name>
    <name type="synonym">Lampyris pyralis</name>
    <dbReference type="NCBI Taxonomy" id="7054"/>
    <lineage>
        <taxon>Eukaryota</taxon>
        <taxon>Metazoa</taxon>
        <taxon>Ecdysozoa</taxon>
        <taxon>Arthropoda</taxon>
        <taxon>Hexapoda</taxon>
        <taxon>Insecta</taxon>
        <taxon>Pterygota</taxon>
        <taxon>Neoptera</taxon>
        <taxon>Endopterygota</taxon>
        <taxon>Coleoptera</taxon>
        <taxon>Polyphaga</taxon>
        <taxon>Elateriformia</taxon>
        <taxon>Elateroidea</taxon>
        <taxon>Lampyridae</taxon>
        <taxon>Lampyrinae</taxon>
        <taxon>Photinus</taxon>
    </lineage>
</organism>
<comment type="similarity">
    <text evidence="1 3">Belongs to the short-chain dehydrogenases/reductases (SDR) family.</text>
</comment>
<dbReference type="EMBL" id="VVIM01000010">
    <property type="protein sequence ID" value="KAB0792621.1"/>
    <property type="molecule type" value="Genomic_DNA"/>
</dbReference>
<dbReference type="Proteomes" id="UP000327044">
    <property type="component" value="Unassembled WGS sequence"/>
</dbReference>
<dbReference type="Gene3D" id="3.40.50.720">
    <property type="entry name" value="NAD(P)-binding Rossmann-like Domain"/>
    <property type="match status" value="1"/>
</dbReference>
<reference evidence="4 5" key="1">
    <citation type="journal article" date="2018" name="Elife">
        <title>Firefly genomes illuminate parallel origins of bioluminescence in beetles.</title>
        <authorList>
            <person name="Fallon T.R."/>
            <person name="Lower S.E."/>
            <person name="Chang C.H."/>
            <person name="Bessho-Uehara M."/>
            <person name="Martin G.J."/>
            <person name="Bewick A.J."/>
            <person name="Behringer M."/>
            <person name="Debat H.J."/>
            <person name="Wong I."/>
            <person name="Day J.C."/>
            <person name="Suvorov A."/>
            <person name="Silva C.J."/>
            <person name="Stanger-Hall K.F."/>
            <person name="Hall D.W."/>
            <person name="Schmitz R.J."/>
            <person name="Nelson D.R."/>
            <person name="Lewis S.M."/>
            <person name="Shigenobu S."/>
            <person name="Bybee S.M."/>
            <person name="Larracuente A.M."/>
            <person name="Oba Y."/>
            <person name="Weng J.K."/>
        </authorList>
    </citation>
    <scope>NUCLEOTIDE SEQUENCE [LARGE SCALE GENOMIC DNA]</scope>
    <source>
        <strain evidence="4">1611_PpyrPB1</strain>
        <tissue evidence="4">Whole body</tissue>
    </source>
</reference>
<accession>A0A5N4A5P0</accession>
<dbReference type="GO" id="GO:0005737">
    <property type="term" value="C:cytoplasm"/>
    <property type="evidence" value="ECO:0007669"/>
    <property type="project" value="TreeGrafter"/>
</dbReference>
<evidence type="ECO:0000313" key="5">
    <source>
        <dbReference type="Proteomes" id="UP000327044"/>
    </source>
</evidence>
<evidence type="ECO:0000256" key="1">
    <source>
        <dbReference type="ARBA" id="ARBA00006484"/>
    </source>
</evidence>
<evidence type="ECO:0000256" key="3">
    <source>
        <dbReference type="RuleBase" id="RU000363"/>
    </source>
</evidence>
<dbReference type="SUPFAM" id="SSF51735">
    <property type="entry name" value="NAD(P)-binding Rossmann-fold domains"/>
    <property type="match status" value="1"/>
</dbReference>
<gene>
    <name evidence="4" type="ORF">PPYR_14580</name>
</gene>